<dbReference type="GO" id="GO:0047631">
    <property type="term" value="F:ADP-ribose diphosphatase activity"/>
    <property type="evidence" value="ECO:0007669"/>
    <property type="project" value="InterPro"/>
</dbReference>
<evidence type="ECO:0000313" key="3">
    <source>
        <dbReference type="WBParaSite" id="ACRNAN_scaffold2451.g7514.t1"/>
    </source>
</evidence>
<reference evidence="3" key="1">
    <citation type="submission" date="2022-11" db="UniProtKB">
        <authorList>
            <consortium name="WormBaseParasite"/>
        </authorList>
    </citation>
    <scope>IDENTIFICATION</scope>
</reference>
<protein>
    <submittedName>
        <fullName evidence="3">Nudix hydrolase domain-containing protein</fullName>
    </submittedName>
</protein>
<dbReference type="PROSITE" id="PS51462">
    <property type="entry name" value="NUDIX"/>
    <property type="match status" value="1"/>
</dbReference>
<dbReference type="Pfam" id="PF25969">
    <property type="entry name" value="NUDT9_N"/>
    <property type="match status" value="1"/>
</dbReference>
<evidence type="ECO:0000259" key="1">
    <source>
        <dbReference type="PROSITE" id="PS51462"/>
    </source>
</evidence>
<dbReference type="Proteomes" id="UP000887540">
    <property type="component" value="Unplaced"/>
</dbReference>
<dbReference type="AlphaFoldDB" id="A0A914DGH8"/>
<dbReference type="InterPro" id="IPR039989">
    <property type="entry name" value="NUDT9"/>
</dbReference>
<evidence type="ECO:0000313" key="2">
    <source>
        <dbReference type="Proteomes" id="UP000887540"/>
    </source>
</evidence>
<proteinExistence type="predicted"/>
<sequence>MRKHILMDLPTFVHTKCRDTSKVYLRSKNIFRQFVPDELVKWEKPFPDYNPPDYTSENLRGKPWADSENLDEMRWNELDGKINRVSHITKYRIENKRPQNPFGRTGLQGRGTLGRWGPNHAADPIVSRFYNGKLQFIAIERGDTGEMAIPGGMVDPGEDVNETLKREFTEEALDGIDDKTLEELWKTGAELYRGYVDDHRNTDNAWMETVVVNFHDDKGILNEVKFKAGSDAKNVRWLTISPSECLKLYASHEHFIRLFAERHNIHL</sequence>
<name>A0A914DGH8_9BILA</name>
<dbReference type="SUPFAM" id="SSF55811">
    <property type="entry name" value="Nudix"/>
    <property type="match status" value="1"/>
</dbReference>
<dbReference type="WBParaSite" id="ACRNAN_scaffold2451.g7514.t1">
    <property type="protein sequence ID" value="ACRNAN_scaffold2451.g7514.t1"/>
    <property type="gene ID" value="ACRNAN_scaffold2451.g7514"/>
</dbReference>
<dbReference type="Gene3D" id="3.90.79.10">
    <property type="entry name" value="Nucleoside Triphosphate Pyrophosphohydrolase"/>
    <property type="match status" value="1"/>
</dbReference>
<accession>A0A914DGH8</accession>
<dbReference type="InterPro" id="IPR000086">
    <property type="entry name" value="NUDIX_hydrolase_dom"/>
</dbReference>
<organism evidence="2 3">
    <name type="scientific">Acrobeloides nanus</name>
    <dbReference type="NCBI Taxonomy" id="290746"/>
    <lineage>
        <taxon>Eukaryota</taxon>
        <taxon>Metazoa</taxon>
        <taxon>Ecdysozoa</taxon>
        <taxon>Nematoda</taxon>
        <taxon>Chromadorea</taxon>
        <taxon>Rhabditida</taxon>
        <taxon>Tylenchina</taxon>
        <taxon>Cephalobomorpha</taxon>
        <taxon>Cephaloboidea</taxon>
        <taxon>Cephalobidae</taxon>
        <taxon>Acrobeloides</taxon>
    </lineage>
</organism>
<keyword evidence="2" id="KW-1185">Reference proteome</keyword>
<dbReference type="CDD" id="cd03670">
    <property type="entry name" value="NUDIX_ADPRase_Nudt9"/>
    <property type="match status" value="1"/>
</dbReference>
<feature type="domain" description="Nudix hydrolase" evidence="1">
    <location>
        <begin position="118"/>
        <end position="262"/>
    </location>
</feature>
<dbReference type="InterPro" id="IPR015797">
    <property type="entry name" value="NUDIX_hydrolase-like_dom_sf"/>
</dbReference>
<dbReference type="PANTHER" id="PTHR13030:SF8">
    <property type="entry name" value="ADP-RIBOSE PYROPHOSPHATASE, MITOCHONDRIAL"/>
    <property type="match status" value="1"/>
</dbReference>
<dbReference type="Pfam" id="PF00293">
    <property type="entry name" value="NUDIX"/>
    <property type="match status" value="1"/>
</dbReference>
<dbReference type="PANTHER" id="PTHR13030">
    <property type="entry name" value="NUDIX HYDROLASE"/>
    <property type="match status" value="1"/>
</dbReference>